<dbReference type="CDD" id="cd07187">
    <property type="entry name" value="YvcK_like"/>
    <property type="match status" value="1"/>
</dbReference>
<organism evidence="3 4">
    <name type="scientific">Candidatus Roizmanbacteria bacterium RIFCSPLOWO2_02_FULL_36_11</name>
    <dbReference type="NCBI Taxonomy" id="1802071"/>
    <lineage>
        <taxon>Bacteria</taxon>
        <taxon>Candidatus Roizmaniibacteriota</taxon>
    </lineage>
</organism>
<comment type="caution">
    <text evidence="3">The sequence shown here is derived from an EMBL/GenBank/DDBJ whole genome shotgun (WGS) entry which is preliminary data.</text>
</comment>
<accession>A0A1F7JGA2</accession>
<keyword evidence="1 2" id="KW-0963">Cytoplasm</keyword>
<dbReference type="InterPro" id="IPR038136">
    <property type="entry name" value="CofD-like_dom_sf"/>
</dbReference>
<proteinExistence type="inferred from homology"/>
<dbReference type="GO" id="GO:0005737">
    <property type="term" value="C:cytoplasm"/>
    <property type="evidence" value="ECO:0007669"/>
    <property type="project" value="UniProtKB-SubCell"/>
</dbReference>
<dbReference type="EMBL" id="MGAV01000014">
    <property type="protein sequence ID" value="OGK54602.1"/>
    <property type="molecule type" value="Genomic_DNA"/>
</dbReference>
<name>A0A1F7JGA2_9BACT</name>
<dbReference type="Pfam" id="PF01933">
    <property type="entry name" value="CofD"/>
    <property type="match status" value="1"/>
</dbReference>
<dbReference type="Gene3D" id="3.40.50.10680">
    <property type="entry name" value="CofD-like domains"/>
    <property type="match status" value="1"/>
</dbReference>
<dbReference type="PANTHER" id="PTHR30135">
    <property type="entry name" value="UNCHARACTERIZED PROTEIN YVCK-RELATED"/>
    <property type="match status" value="1"/>
</dbReference>
<dbReference type="Proteomes" id="UP000177418">
    <property type="component" value="Unassembled WGS sequence"/>
</dbReference>
<dbReference type="SUPFAM" id="SSF142338">
    <property type="entry name" value="CofD-like"/>
    <property type="match status" value="1"/>
</dbReference>
<sequence>MKKVVVMGGGTGAFVVLSGLKQYPVNISAIVSVMDSGGSTGRLRDQYGVVPPGDLRQCLVALSKASDLWRKLFLYRFSTGDFKGHNFGNIFLTALEKNAKNYQEVINVASYILQIQGKVIPVTFDNVNLGVKYEDGEIIFKEDLIDTAFHKKSRIVSAFLKPKATVNPAAKNAILLADYIVIGPGDLYTSLIPNILVKGISESITKGKGKIIYILNLMTKRGQTTDYFASDHISDLEYYIGRKIDLVIVNKTVMGNRVREYYNKYDEKQIVDDLPQDQFIKRENLLAKKIYHQNIADNTLRSLVRHDSGKLGRALWSIINKRT</sequence>
<evidence type="ECO:0000313" key="3">
    <source>
        <dbReference type="EMBL" id="OGK54602.1"/>
    </source>
</evidence>
<dbReference type="InterPro" id="IPR010119">
    <property type="entry name" value="Gluconeogen_factor"/>
</dbReference>
<comment type="function">
    <text evidence="2">Required for morphogenesis under gluconeogenic growth conditions.</text>
</comment>
<dbReference type="InterPro" id="IPR002882">
    <property type="entry name" value="CofD"/>
</dbReference>
<dbReference type="GO" id="GO:0008360">
    <property type="term" value="P:regulation of cell shape"/>
    <property type="evidence" value="ECO:0007669"/>
    <property type="project" value="UniProtKB-UniRule"/>
</dbReference>
<evidence type="ECO:0000256" key="2">
    <source>
        <dbReference type="HAMAP-Rule" id="MF_00973"/>
    </source>
</evidence>
<evidence type="ECO:0000313" key="4">
    <source>
        <dbReference type="Proteomes" id="UP000177418"/>
    </source>
</evidence>
<evidence type="ECO:0000256" key="1">
    <source>
        <dbReference type="ARBA" id="ARBA00022490"/>
    </source>
</evidence>
<gene>
    <name evidence="3" type="ORF">A3H78_01815</name>
</gene>
<dbReference type="AlphaFoldDB" id="A0A1F7JGA2"/>
<dbReference type="GO" id="GO:0043743">
    <property type="term" value="F:LPPG:FO 2-phospho-L-lactate transferase activity"/>
    <property type="evidence" value="ECO:0007669"/>
    <property type="project" value="InterPro"/>
</dbReference>
<dbReference type="HAMAP" id="MF_00973">
    <property type="entry name" value="Gluconeogen_factor"/>
    <property type="match status" value="1"/>
</dbReference>
<comment type="similarity">
    <text evidence="2">Belongs to the gluconeogenesis factor family.</text>
</comment>
<dbReference type="NCBIfam" id="TIGR01826">
    <property type="entry name" value="CofD_related"/>
    <property type="match status" value="1"/>
</dbReference>
<protein>
    <recommendedName>
        <fullName evidence="2">Putative gluconeogenesis factor</fullName>
    </recommendedName>
</protein>
<reference evidence="3 4" key="1">
    <citation type="journal article" date="2016" name="Nat. Commun.">
        <title>Thousands of microbial genomes shed light on interconnected biogeochemical processes in an aquifer system.</title>
        <authorList>
            <person name="Anantharaman K."/>
            <person name="Brown C.T."/>
            <person name="Hug L.A."/>
            <person name="Sharon I."/>
            <person name="Castelle C.J."/>
            <person name="Probst A.J."/>
            <person name="Thomas B.C."/>
            <person name="Singh A."/>
            <person name="Wilkins M.J."/>
            <person name="Karaoz U."/>
            <person name="Brodie E.L."/>
            <person name="Williams K.H."/>
            <person name="Hubbard S.S."/>
            <person name="Banfield J.F."/>
        </authorList>
    </citation>
    <scope>NUCLEOTIDE SEQUENCE [LARGE SCALE GENOMIC DNA]</scope>
</reference>
<dbReference type="PANTHER" id="PTHR30135:SF3">
    <property type="entry name" value="GLUCONEOGENESIS FACTOR-RELATED"/>
    <property type="match status" value="1"/>
</dbReference>
<comment type="subcellular location">
    <subcellularLocation>
        <location evidence="2">Cytoplasm</location>
    </subcellularLocation>
</comment>